<feature type="transmembrane region" description="Helical" evidence="5">
    <location>
        <begin position="153"/>
        <end position="183"/>
    </location>
</feature>
<feature type="transmembrane region" description="Helical" evidence="5">
    <location>
        <begin position="195"/>
        <end position="213"/>
    </location>
</feature>
<evidence type="ECO:0000256" key="2">
    <source>
        <dbReference type="ARBA" id="ARBA00022692"/>
    </source>
</evidence>
<dbReference type="Pfam" id="PF01925">
    <property type="entry name" value="TauE"/>
    <property type="match status" value="1"/>
</dbReference>
<dbReference type="eggNOG" id="COG0730">
    <property type="taxonomic scope" value="Bacteria"/>
</dbReference>
<feature type="transmembrane region" description="Helical" evidence="5">
    <location>
        <begin position="245"/>
        <end position="263"/>
    </location>
</feature>
<dbReference type="PANTHER" id="PTHR43701">
    <property type="entry name" value="MEMBRANE TRANSPORTER PROTEIN MJ0441-RELATED"/>
    <property type="match status" value="1"/>
</dbReference>
<evidence type="ECO:0000256" key="4">
    <source>
        <dbReference type="ARBA" id="ARBA00023136"/>
    </source>
</evidence>
<dbReference type="Proteomes" id="UP000005952">
    <property type="component" value="Chromosome"/>
</dbReference>
<dbReference type="HOGENOM" id="CLU_045498_1_0_5"/>
<evidence type="ECO:0000256" key="1">
    <source>
        <dbReference type="ARBA" id="ARBA00004141"/>
    </source>
</evidence>
<dbReference type="KEGG" id="hdt:HYPDE_32508"/>
<comment type="similarity">
    <text evidence="5">Belongs to the 4-toluene sulfonate uptake permease (TSUP) (TC 2.A.102) family.</text>
</comment>
<evidence type="ECO:0000256" key="3">
    <source>
        <dbReference type="ARBA" id="ARBA00022989"/>
    </source>
</evidence>
<dbReference type="STRING" id="670307.HYPDE_32508"/>
<dbReference type="EMBL" id="CP005587">
    <property type="protein sequence ID" value="AGK58174.1"/>
    <property type="molecule type" value="Genomic_DNA"/>
</dbReference>
<feature type="transmembrane region" description="Helical" evidence="5">
    <location>
        <begin position="219"/>
        <end position="238"/>
    </location>
</feature>
<evidence type="ECO:0000256" key="5">
    <source>
        <dbReference type="RuleBase" id="RU363041"/>
    </source>
</evidence>
<protein>
    <recommendedName>
        <fullName evidence="5">Probable membrane transporter protein</fullName>
    </recommendedName>
</protein>
<keyword evidence="4 5" id="KW-0472">Membrane</keyword>
<accession>N0B3T4</accession>
<feature type="transmembrane region" description="Helical" evidence="5">
    <location>
        <begin position="12"/>
        <end position="32"/>
    </location>
</feature>
<evidence type="ECO:0000313" key="7">
    <source>
        <dbReference type="Proteomes" id="UP000005952"/>
    </source>
</evidence>
<keyword evidence="5" id="KW-1003">Cell membrane</keyword>
<keyword evidence="3 5" id="KW-1133">Transmembrane helix</keyword>
<organism evidence="6 7">
    <name type="scientific">Hyphomicrobium denitrificans 1NES1</name>
    <dbReference type="NCBI Taxonomy" id="670307"/>
    <lineage>
        <taxon>Bacteria</taxon>
        <taxon>Pseudomonadati</taxon>
        <taxon>Pseudomonadota</taxon>
        <taxon>Alphaproteobacteria</taxon>
        <taxon>Hyphomicrobiales</taxon>
        <taxon>Hyphomicrobiaceae</taxon>
        <taxon>Hyphomicrobium</taxon>
    </lineage>
</organism>
<dbReference type="InterPro" id="IPR051598">
    <property type="entry name" value="TSUP/Inactive_protease-like"/>
</dbReference>
<keyword evidence="7" id="KW-1185">Reference proteome</keyword>
<reference evidence="6 7" key="1">
    <citation type="journal article" date="2013" name="Genome Announc.">
        <title>Genome sequences for three denitrifying bacterial strains isolated from a uranium- and nitrate-contaminated subsurface environment.</title>
        <authorList>
            <person name="Venkatramanan R."/>
            <person name="Prakash O."/>
            <person name="Woyke T."/>
            <person name="Chain P."/>
            <person name="Goodwin L.A."/>
            <person name="Watson D."/>
            <person name="Brooks S."/>
            <person name="Kostka J.E."/>
            <person name="Green S.J."/>
        </authorList>
    </citation>
    <scope>NUCLEOTIDE SEQUENCE [LARGE SCALE GENOMIC DNA]</scope>
    <source>
        <strain evidence="6 7">1NES1</strain>
    </source>
</reference>
<keyword evidence="2 5" id="KW-0812">Transmembrane</keyword>
<name>N0B3T4_9HYPH</name>
<dbReference type="PANTHER" id="PTHR43701:SF2">
    <property type="entry name" value="MEMBRANE TRANSPORTER PROTEIN YJNA-RELATED"/>
    <property type="match status" value="1"/>
</dbReference>
<gene>
    <name evidence="6" type="ORF">HYPDE_32508</name>
</gene>
<feature type="transmembrane region" description="Helical" evidence="5">
    <location>
        <begin position="113"/>
        <end position="133"/>
    </location>
</feature>
<dbReference type="OrthoDB" id="5189995at2"/>
<dbReference type="RefSeq" id="WP_015598205.1">
    <property type="nucleotide sequence ID" value="NC_021172.1"/>
</dbReference>
<sequence length="266" mass="27866">MPDVDLQTLWPMVISGGFVVGFLVGLTGVGAGSLMTPFLIAKIGISPTLAVGTDLLFASITKGSAAWPHHNFGNVNWRLVAWLAAGSVPGSLAMLVVLRLLDPDTAGLASFIKHALIGALVISSLAILFYPIITRRGAQVVEPTDVPVRRLPTLLLGLSLGSVVTLTSVGAGAIGVVILTLLYPTLRTRRLIGTDIVHAVPLTLISGLGHMSIGNTSFVLLGLLLIGSIPGIAIGSRLTGKLPDWLLRIFLSIILCFAAYQLSQKL</sequence>
<comment type="subcellular location">
    <subcellularLocation>
        <location evidence="5">Cell membrane</location>
        <topology evidence="5">Multi-pass membrane protein</topology>
    </subcellularLocation>
    <subcellularLocation>
        <location evidence="1">Membrane</location>
        <topology evidence="1">Multi-pass membrane protein</topology>
    </subcellularLocation>
</comment>
<dbReference type="AlphaFoldDB" id="N0B3T4"/>
<evidence type="ECO:0000313" key="6">
    <source>
        <dbReference type="EMBL" id="AGK58174.1"/>
    </source>
</evidence>
<proteinExistence type="inferred from homology"/>
<dbReference type="InterPro" id="IPR002781">
    <property type="entry name" value="TM_pro_TauE-like"/>
</dbReference>
<dbReference type="GO" id="GO:0005886">
    <property type="term" value="C:plasma membrane"/>
    <property type="evidence" value="ECO:0007669"/>
    <property type="project" value="UniProtKB-SubCell"/>
</dbReference>
<feature type="transmembrane region" description="Helical" evidence="5">
    <location>
        <begin position="80"/>
        <end position="101"/>
    </location>
</feature>